<feature type="domain" description="GGDEF" evidence="3">
    <location>
        <begin position="66"/>
        <end position="200"/>
    </location>
</feature>
<evidence type="ECO:0000256" key="1">
    <source>
        <dbReference type="SAM" id="MobiDB-lite"/>
    </source>
</evidence>
<dbReference type="SUPFAM" id="SSF55073">
    <property type="entry name" value="Nucleotide cyclase"/>
    <property type="match status" value="1"/>
</dbReference>
<dbReference type="SUPFAM" id="SSF141868">
    <property type="entry name" value="EAL domain-like"/>
    <property type="match status" value="1"/>
</dbReference>
<evidence type="ECO:0000259" key="2">
    <source>
        <dbReference type="PROSITE" id="PS50883"/>
    </source>
</evidence>
<evidence type="ECO:0000313" key="5">
    <source>
        <dbReference type="Proteomes" id="UP001205748"/>
    </source>
</evidence>
<evidence type="ECO:0000313" key="4">
    <source>
        <dbReference type="EMBL" id="MCR1899753.1"/>
    </source>
</evidence>
<dbReference type="PANTHER" id="PTHR44757">
    <property type="entry name" value="DIGUANYLATE CYCLASE DGCP"/>
    <property type="match status" value="1"/>
</dbReference>
<dbReference type="FunFam" id="3.20.20.450:FF:000001">
    <property type="entry name" value="Cyclic di-GMP phosphodiesterase yahA"/>
    <property type="match status" value="1"/>
</dbReference>
<dbReference type="SMART" id="SM00052">
    <property type="entry name" value="EAL"/>
    <property type="match status" value="1"/>
</dbReference>
<name>A0AAE3HJB4_9FIRM</name>
<dbReference type="InterPro" id="IPR000160">
    <property type="entry name" value="GGDEF_dom"/>
</dbReference>
<dbReference type="Pfam" id="PF00990">
    <property type="entry name" value="GGDEF"/>
    <property type="match status" value="1"/>
</dbReference>
<dbReference type="CDD" id="cd01949">
    <property type="entry name" value="GGDEF"/>
    <property type="match status" value="1"/>
</dbReference>
<dbReference type="PROSITE" id="PS50887">
    <property type="entry name" value="GGDEF"/>
    <property type="match status" value="1"/>
</dbReference>
<dbReference type="NCBIfam" id="TIGR00254">
    <property type="entry name" value="GGDEF"/>
    <property type="match status" value="1"/>
</dbReference>
<dbReference type="PROSITE" id="PS50883">
    <property type="entry name" value="EAL"/>
    <property type="match status" value="1"/>
</dbReference>
<dbReference type="AlphaFoldDB" id="A0AAE3HJB4"/>
<comment type="caution">
    <text evidence="4">The sequence shown here is derived from an EMBL/GenBank/DDBJ whole genome shotgun (WGS) entry which is preliminary data.</text>
</comment>
<dbReference type="Proteomes" id="UP001205748">
    <property type="component" value="Unassembled WGS sequence"/>
</dbReference>
<dbReference type="CDD" id="cd01948">
    <property type="entry name" value="EAL"/>
    <property type="match status" value="1"/>
</dbReference>
<dbReference type="EMBL" id="JANKAS010000013">
    <property type="protein sequence ID" value="MCR1899753.1"/>
    <property type="molecule type" value="Genomic_DNA"/>
</dbReference>
<sequence length="464" mass="52979">MKKELYSKNNGEEERNKNIQPFNGEPSSVHNYIKKLANYDALTDLPNRTFFMKYLSRTMQQIKRDEVFGVILFDLDGFRYINDALGHSHGDQLIREVAYRLKSHLEGIDMIARMGGDEFILLIQEKKSGNVIECLAEKILRIFDDPFVFEEGIGIYTTASIGISRYPLDGKEAETLIKKADLAMYQAKKLGKNNYCFFESTGENFIKNKLDLINDLAKAIHNEEFELYYQPKIDVKTMSLVGMEALIRWNHPKLGTIHPNQFIPLAEKTGQIVKIDQWVLKNACMQNKQWQKENYTPMAISINISAINLNHAQLVEKVEGVLEETGLAPGYLELEITESTIIHNIDYASRMIRELQKLGVKISMDDFGTGYASISNIKKIHLDTVKIDKDFIMDLHKDTANKAIVATMISMANTLGVNVIAEGVEEKSQLEFLKKVNCDQVQGYLFSKPLSGKLFKERWLVKQS</sequence>
<feature type="region of interest" description="Disordered" evidence="1">
    <location>
        <begin position="1"/>
        <end position="24"/>
    </location>
</feature>
<dbReference type="RefSeq" id="WP_257532425.1">
    <property type="nucleotide sequence ID" value="NZ_JANKAS010000013.1"/>
</dbReference>
<dbReference type="InterPro" id="IPR052155">
    <property type="entry name" value="Biofilm_reg_signaling"/>
</dbReference>
<keyword evidence="5" id="KW-1185">Reference proteome</keyword>
<dbReference type="InterPro" id="IPR001633">
    <property type="entry name" value="EAL_dom"/>
</dbReference>
<feature type="domain" description="EAL" evidence="2">
    <location>
        <begin position="209"/>
        <end position="463"/>
    </location>
</feature>
<dbReference type="Gene3D" id="3.20.20.450">
    <property type="entry name" value="EAL domain"/>
    <property type="match status" value="1"/>
</dbReference>
<dbReference type="InterPro" id="IPR029787">
    <property type="entry name" value="Nucleotide_cyclase"/>
</dbReference>
<dbReference type="PANTHER" id="PTHR44757:SF2">
    <property type="entry name" value="BIOFILM ARCHITECTURE MAINTENANCE PROTEIN MBAA"/>
    <property type="match status" value="1"/>
</dbReference>
<evidence type="ECO:0000259" key="3">
    <source>
        <dbReference type="PROSITE" id="PS50887"/>
    </source>
</evidence>
<gene>
    <name evidence="4" type="ORF">NSA47_12270</name>
</gene>
<accession>A0AAE3HJB4</accession>
<protein>
    <submittedName>
        <fullName evidence="4">EAL domain-containing protein</fullName>
    </submittedName>
</protein>
<dbReference type="Pfam" id="PF00563">
    <property type="entry name" value="EAL"/>
    <property type="match status" value="1"/>
</dbReference>
<proteinExistence type="predicted"/>
<feature type="compositionally biased region" description="Basic and acidic residues" evidence="1">
    <location>
        <begin position="1"/>
        <end position="17"/>
    </location>
</feature>
<dbReference type="InterPro" id="IPR035919">
    <property type="entry name" value="EAL_sf"/>
</dbReference>
<dbReference type="InterPro" id="IPR043128">
    <property type="entry name" value="Rev_trsase/Diguanyl_cyclase"/>
</dbReference>
<dbReference type="SMART" id="SM00267">
    <property type="entry name" value="GGDEF"/>
    <property type="match status" value="1"/>
</dbReference>
<organism evidence="4 5">
    <name type="scientific">Irregularibacter muris</name>
    <dbReference type="NCBI Taxonomy" id="1796619"/>
    <lineage>
        <taxon>Bacteria</taxon>
        <taxon>Bacillati</taxon>
        <taxon>Bacillota</taxon>
        <taxon>Clostridia</taxon>
        <taxon>Eubacteriales</taxon>
        <taxon>Eubacteriaceae</taxon>
        <taxon>Irregularibacter</taxon>
    </lineage>
</organism>
<dbReference type="Gene3D" id="3.30.70.270">
    <property type="match status" value="1"/>
</dbReference>
<reference evidence="4" key="1">
    <citation type="submission" date="2022-07" db="EMBL/GenBank/DDBJ databases">
        <title>Enhanced cultured diversity of the mouse gut microbiota enables custom-made synthetic communities.</title>
        <authorList>
            <person name="Afrizal A."/>
        </authorList>
    </citation>
    <scope>NUCLEOTIDE SEQUENCE</scope>
    <source>
        <strain evidence="4">DSM 28593</strain>
    </source>
</reference>